<keyword evidence="3" id="KW-0808">Transferase</keyword>
<organism evidence="3 4">
    <name type="scientific">Allonocardiopsis opalescens</name>
    <dbReference type="NCBI Taxonomy" id="1144618"/>
    <lineage>
        <taxon>Bacteria</taxon>
        <taxon>Bacillati</taxon>
        <taxon>Actinomycetota</taxon>
        <taxon>Actinomycetes</taxon>
        <taxon>Streptosporangiales</taxon>
        <taxon>Allonocardiopsis</taxon>
    </lineage>
</organism>
<dbReference type="PANTHER" id="PTHR46696">
    <property type="entry name" value="P450, PUTATIVE (EUROFUNG)-RELATED"/>
    <property type="match status" value="1"/>
</dbReference>
<dbReference type="GO" id="GO:0008395">
    <property type="term" value="F:steroid hydroxylase activity"/>
    <property type="evidence" value="ECO:0007669"/>
    <property type="project" value="TreeGrafter"/>
</dbReference>
<name>A0A2T0Q9H6_9ACTN</name>
<dbReference type="PANTHER" id="PTHR46696:SF4">
    <property type="entry name" value="BIOTIN BIOSYNTHESIS CYTOCHROME P450"/>
    <property type="match status" value="1"/>
</dbReference>
<sequence length="359" mass="36977">MRNERDLADHELGRRLQLAQALRWVHGAHGDHYARLLTGFDDDPYPLAAAVREADPLVRSAVGAWVTARYEVAAAVLADGRFGEHAPDGSDPGPVVQPLDLAPPGPAVRLDPGALAAVCADRAERLPPAFDLVADYARPCAAAMAAGLLDLPPAPLAALSAELAPALNVELAAQRLATAVSVPAALLRLKELGAAEDAVALVVALTEPVAAAVGNAVAALLPDRWPGGCAEPDAAAAVAAETLRFDPPVQIRARVAQQDVELAGRAVAAGEQVVVLVGGANRDPRAFTEPDLFRPDREPGPAEPIGPGAAGSTVHRLTALALAALAAHRPDLAPAGAPLRPRRSPVVRGWHSFPLAVAA</sequence>
<reference evidence="3 4" key="1">
    <citation type="submission" date="2018-03" db="EMBL/GenBank/DDBJ databases">
        <title>Genomic Encyclopedia of Archaeal and Bacterial Type Strains, Phase II (KMG-II): from individual species to whole genera.</title>
        <authorList>
            <person name="Goeker M."/>
        </authorList>
    </citation>
    <scope>NUCLEOTIDE SEQUENCE [LARGE SCALE GENOMIC DNA]</scope>
    <source>
        <strain evidence="3 4">DSM 45601</strain>
    </source>
</reference>
<dbReference type="GO" id="GO:0020037">
    <property type="term" value="F:heme binding"/>
    <property type="evidence" value="ECO:0007669"/>
    <property type="project" value="InterPro"/>
</dbReference>
<dbReference type="SUPFAM" id="SSF48264">
    <property type="entry name" value="Cytochrome P450"/>
    <property type="match status" value="1"/>
</dbReference>
<evidence type="ECO:0000256" key="1">
    <source>
        <dbReference type="ARBA" id="ARBA00010617"/>
    </source>
</evidence>
<proteinExistence type="inferred from homology"/>
<keyword evidence="4" id="KW-1185">Reference proteome</keyword>
<dbReference type="GO" id="GO:0006707">
    <property type="term" value="P:cholesterol catabolic process"/>
    <property type="evidence" value="ECO:0007669"/>
    <property type="project" value="TreeGrafter"/>
</dbReference>
<feature type="compositionally biased region" description="Basic and acidic residues" evidence="2">
    <location>
        <begin position="286"/>
        <end position="300"/>
    </location>
</feature>
<evidence type="ECO:0000313" key="4">
    <source>
        <dbReference type="Proteomes" id="UP000237846"/>
    </source>
</evidence>
<dbReference type="RefSeq" id="WP_106241837.1">
    <property type="nucleotide sequence ID" value="NZ_PVZC01000002.1"/>
</dbReference>
<comment type="similarity">
    <text evidence="1">Belongs to the cytochrome P450 family.</text>
</comment>
<evidence type="ECO:0000256" key="2">
    <source>
        <dbReference type="SAM" id="MobiDB-lite"/>
    </source>
</evidence>
<comment type="caution">
    <text evidence="3">The sequence shown here is derived from an EMBL/GenBank/DDBJ whole genome shotgun (WGS) entry which is preliminary data.</text>
</comment>
<dbReference type="GO" id="GO:0036199">
    <property type="term" value="F:cholest-4-en-3-one 26-monooxygenase activity"/>
    <property type="evidence" value="ECO:0007669"/>
    <property type="project" value="TreeGrafter"/>
</dbReference>
<evidence type="ECO:0000313" key="3">
    <source>
        <dbReference type="EMBL" id="PRY00460.1"/>
    </source>
</evidence>
<protein>
    <submittedName>
        <fullName evidence="3">Glycosyltransferase auxiliary protein/glycosyltransferase auxiliary protein DesVIII</fullName>
    </submittedName>
</protein>
<dbReference type="Gene3D" id="1.10.630.10">
    <property type="entry name" value="Cytochrome P450"/>
    <property type="match status" value="1"/>
</dbReference>
<feature type="region of interest" description="Disordered" evidence="2">
    <location>
        <begin position="286"/>
        <end position="310"/>
    </location>
</feature>
<dbReference type="InterPro" id="IPR036396">
    <property type="entry name" value="Cyt_P450_sf"/>
</dbReference>
<dbReference type="InterPro" id="IPR001128">
    <property type="entry name" value="Cyt_P450"/>
</dbReference>
<gene>
    <name evidence="3" type="ORF">CLV72_10291</name>
</gene>
<dbReference type="GO" id="GO:0016740">
    <property type="term" value="F:transferase activity"/>
    <property type="evidence" value="ECO:0007669"/>
    <property type="project" value="UniProtKB-KW"/>
</dbReference>
<dbReference type="EMBL" id="PVZC01000002">
    <property type="protein sequence ID" value="PRY00460.1"/>
    <property type="molecule type" value="Genomic_DNA"/>
</dbReference>
<accession>A0A2T0Q9H6</accession>
<dbReference type="AlphaFoldDB" id="A0A2T0Q9H6"/>
<dbReference type="OrthoDB" id="4133219at2"/>
<dbReference type="Proteomes" id="UP000237846">
    <property type="component" value="Unassembled WGS sequence"/>
</dbReference>
<dbReference type="GO" id="GO:0005506">
    <property type="term" value="F:iron ion binding"/>
    <property type="evidence" value="ECO:0007669"/>
    <property type="project" value="InterPro"/>
</dbReference>
<dbReference type="Pfam" id="PF00067">
    <property type="entry name" value="p450"/>
    <property type="match status" value="1"/>
</dbReference>